<dbReference type="CDD" id="cd17259">
    <property type="entry name" value="RMtype1_S_StySKI-TRD2-CR2_like"/>
    <property type="match status" value="1"/>
</dbReference>
<dbReference type="PANTHER" id="PTHR30408">
    <property type="entry name" value="TYPE-1 RESTRICTION ENZYME ECOKI SPECIFICITY PROTEIN"/>
    <property type="match status" value="1"/>
</dbReference>
<organism evidence="5 6">
    <name type="scientific">Ketobacter alkanivorans</name>
    <dbReference type="NCBI Taxonomy" id="1917421"/>
    <lineage>
        <taxon>Bacteria</taxon>
        <taxon>Pseudomonadati</taxon>
        <taxon>Pseudomonadota</taxon>
        <taxon>Gammaproteobacteria</taxon>
        <taxon>Pseudomonadales</taxon>
        <taxon>Ketobacteraceae</taxon>
        <taxon>Ketobacter</taxon>
    </lineage>
</organism>
<dbReference type="InterPro" id="IPR052021">
    <property type="entry name" value="Type-I_RS_S_subunit"/>
</dbReference>
<evidence type="ECO:0000256" key="3">
    <source>
        <dbReference type="ARBA" id="ARBA00023125"/>
    </source>
</evidence>
<evidence type="ECO:0000259" key="4">
    <source>
        <dbReference type="Pfam" id="PF01420"/>
    </source>
</evidence>
<dbReference type="AlphaFoldDB" id="A0A2K9LRM2"/>
<accession>A0A2K9LRM2</accession>
<dbReference type="OrthoDB" id="398435at2"/>
<dbReference type="Proteomes" id="UP000235116">
    <property type="component" value="Chromosome"/>
</dbReference>
<keyword evidence="6" id="KW-1185">Reference proteome</keyword>
<proteinExistence type="inferred from homology"/>
<dbReference type="CDD" id="cd17260">
    <property type="entry name" value="RMtype1_S_EcoEI-TRD1-CR1_like"/>
    <property type="match status" value="1"/>
</dbReference>
<gene>
    <name evidence="5" type="ORF">Kalk_14040</name>
</gene>
<dbReference type="InterPro" id="IPR044946">
    <property type="entry name" value="Restrct_endonuc_typeI_TRD_sf"/>
</dbReference>
<dbReference type="REBASE" id="228438">
    <property type="entry name" value="S.KalGI5ORF14035P"/>
</dbReference>
<protein>
    <recommendedName>
        <fullName evidence="4">Type I restriction modification DNA specificity domain-containing protein</fullName>
    </recommendedName>
</protein>
<evidence type="ECO:0000313" key="6">
    <source>
        <dbReference type="Proteomes" id="UP000235116"/>
    </source>
</evidence>
<dbReference type="Pfam" id="PF01420">
    <property type="entry name" value="Methylase_S"/>
    <property type="match status" value="1"/>
</dbReference>
<dbReference type="PANTHER" id="PTHR30408:SF12">
    <property type="entry name" value="TYPE I RESTRICTION ENZYME MJAVIII SPECIFICITY SUBUNIT"/>
    <property type="match status" value="1"/>
</dbReference>
<comment type="similarity">
    <text evidence="1">Belongs to the type-I restriction system S methylase family.</text>
</comment>
<name>A0A2K9LRM2_9GAMM</name>
<dbReference type="EMBL" id="CP022684">
    <property type="protein sequence ID" value="AUM13474.1"/>
    <property type="molecule type" value="Genomic_DNA"/>
</dbReference>
<dbReference type="KEGG" id="kak:Kalk_14040"/>
<evidence type="ECO:0000256" key="1">
    <source>
        <dbReference type="ARBA" id="ARBA00010923"/>
    </source>
</evidence>
<keyword evidence="3" id="KW-0238">DNA-binding</keyword>
<dbReference type="InterPro" id="IPR000055">
    <property type="entry name" value="Restrct_endonuc_typeI_TRD"/>
</dbReference>
<feature type="domain" description="Type I restriction modification DNA specificity" evidence="4">
    <location>
        <begin position="3"/>
        <end position="176"/>
    </location>
</feature>
<dbReference type="RefSeq" id="WP_101894850.1">
    <property type="nucleotide sequence ID" value="NZ_CP022684.1"/>
</dbReference>
<dbReference type="GO" id="GO:0009307">
    <property type="term" value="P:DNA restriction-modification system"/>
    <property type="evidence" value="ECO:0007669"/>
    <property type="project" value="UniProtKB-KW"/>
</dbReference>
<dbReference type="Gene3D" id="3.90.220.20">
    <property type="entry name" value="DNA methylase specificity domains"/>
    <property type="match status" value="2"/>
</dbReference>
<evidence type="ECO:0000256" key="2">
    <source>
        <dbReference type="ARBA" id="ARBA00022747"/>
    </source>
</evidence>
<keyword evidence="2" id="KW-0680">Restriction system</keyword>
<sequence>MSWPLVKLAEVATINPRLPKDVDEAQEVSFVAMASASEEGSLLAEESRVLSETRKGFTYFEKGDVLLAKITPCFENGKCLRPNQIRSQIGFGSTEFHVLRVDPEKLDSQYLFYMVWSDKFRWLGESSMSGAAGQKRVSADFLRGFEIPLPPLAEQERIAAILDKADVIRRKRQQAIQLADEFLRAVFLEMFGDPVTNPKGFKKVPITDLADVITGFAFKSNEYVSDSPEAVRLCRGANTLTGYFDWSDTAFWPKNKLEKLDSYFIQAGDIILAMDRPWISSGLKVCVFPENQRETYLVQRVARLRPHRGAYTDYIYSCIKSQSFEKHCCPTETTVPHISPIELKNFEVLFPNAELIDKYHLVVSNINRNLARMVDGKCRSEDIFSALSQRAFSGLL</sequence>
<dbReference type="SUPFAM" id="SSF116734">
    <property type="entry name" value="DNA methylase specificity domain"/>
    <property type="match status" value="2"/>
</dbReference>
<dbReference type="GO" id="GO:0003677">
    <property type="term" value="F:DNA binding"/>
    <property type="evidence" value="ECO:0007669"/>
    <property type="project" value="UniProtKB-KW"/>
</dbReference>
<reference evidence="6" key="1">
    <citation type="submission" date="2017-08" db="EMBL/GenBank/DDBJ databases">
        <title>Direct submision.</title>
        <authorList>
            <person name="Kim S.-J."/>
            <person name="Rhee S.-K."/>
        </authorList>
    </citation>
    <scope>NUCLEOTIDE SEQUENCE [LARGE SCALE GENOMIC DNA]</scope>
    <source>
        <strain evidence="6">GI5</strain>
    </source>
</reference>
<evidence type="ECO:0000313" key="5">
    <source>
        <dbReference type="EMBL" id="AUM13474.1"/>
    </source>
</evidence>